<dbReference type="PANTHER" id="PTHR41800:SF1">
    <property type="entry name" value="EXPRESSED PROTEIN"/>
    <property type="match status" value="1"/>
</dbReference>
<gene>
    <name evidence="3" type="ORF">N7G274_006720</name>
</gene>
<feature type="region of interest" description="Disordered" evidence="1">
    <location>
        <begin position="50"/>
        <end position="118"/>
    </location>
</feature>
<evidence type="ECO:0000256" key="2">
    <source>
        <dbReference type="SAM" id="Phobius"/>
    </source>
</evidence>
<dbReference type="Proteomes" id="UP001590950">
    <property type="component" value="Unassembled WGS sequence"/>
</dbReference>
<sequence length="118" mass="13310">MNTIRSTWIGWGTLIVAGGGAYVFAKRSVNEQKQARFEEEMKRRRLKESIEAEFLASPPITKQSNRKIHDHASSPSMEASNDPAPTEHPLENGDQKTEEGSKYVATKPYRSKKGDRFS</sequence>
<dbReference type="InterPro" id="IPR031833">
    <property type="entry name" value="DUF4748"/>
</dbReference>
<feature type="transmembrane region" description="Helical" evidence="2">
    <location>
        <begin position="6"/>
        <end position="25"/>
    </location>
</feature>
<keyword evidence="2" id="KW-0472">Membrane</keyword>
<evidence type="ECO:0000313" key="3">
    <source>
        <dbReference type="EMBL" id="KAL2040741.1"/>
    </source>
</evidence>
<dbReference type="PANTHER" id="PTHR41800">
    <property type="entry name" value="EXPRESSED PROTEIN"/>
    <property type="match status" value="1"/>
</dbReference>
<feature type="compositionally biased region" description="Basic and acidic residues" evidence="1">
    <location>
        <begin position="88"/>
        <end position="101"/>
    </location>
</feature>
<evidence type="ECO:0000313" key="4">
    <source>
        <dbReference type="Proteomes" id="UP001590950"/>
    </source>
</evidence>
<keyword evidence="2" id="KW-0812">Transmembrane</keyword>
<dbReference type="Pfam" id="PF15932">
    <property type="entry name" value="DUF4748"/>
    <property type="match status" value="1"/>
</dbReference>
<dbReference type="EMBL" id="JBEFKJ010000020">
    <property type="protein sequence ID" value="KAL2040741.1"/>
    <property type="molecule type" value="Genomic_DNA"/>
</dbReference>
<organism evidence="3 4">
    <name type="scientific">Stereocaulon virgatum</name>
    <dbReference type="NCBI Taxonomy" id="373712"/>
    <lineage>
        <taxon>Eukaryota</taxon>
        <taxon>Fungi</taxon>
        <taxon>Dikarya</taxon>
        <taxon>Ascomycota</taxon>
        <taxon>Pezizomycotina</taxon>
        <taxon>Lecanoromycetes</taxon>
        <taxon>OSLEUM clade</taxon>
        <taxon>Lecanoromycetidae</taxon>
        <taxon>Lecanorales</taxon>
        <taxon>Lecanorineae</taxon>
        <taxon>Stereocaulaceae</taxon>
        <taxon>Stereocaulon</taxon>
    </lineage>
</organism>
<comment type="caution">
    <text evidence="3">The sequence shown here is derived from an EMBL/GenBank/DDBJ whole genome shotgun (WGS) entry which is preliminary data.</text>
</comment>
<keyword evidence="4" id="KW-1185">Reference proteome</keyword>
<reference evidence="3 4" key="1">
    <citation type="submission" date="2024-09" db="EMBL/GenBank/DDBJ databases">
        <title>Rethinking Asexuality: The Enigmatic Case of Functional Sexual Genes in Lepraria (Stereocaulaceae).</title>
        <authorList>
            <person name="Doellman M."/>
            <person name="Sun Y."/>
            <person name="Barcenas-Pena A."/>
            <person name="Lumbsch H.T."/>
            <person name="Grewe F."/>
        </authorList>
    </citation>
    <scope>NUCLEOTIDE SEQUENCE [LARGE SCALE GENOMIC DNA]</scope>
    <source>
        <strain evidence="3 4">Mercado 3170</strain>
    </source>
</reference>
<keyword evidence="2" id="KW-1133">Transmembrane helix</keyword>
<name>A0ABR4A758_9LECA</name>
<evidence type="ECO:0000256" key="1">
    <source>
        <dbReference type="SAM" id="MobiDB-lite"/>
    </source>
</evidence>
<accession>A0ABR4A758</accession>
<proteinExistence type="predicted"/>
<protein>
    <submittedName>
        <fullName evidence="3">Uncharacterized protein</fullName>
    </submittedName>
</protein>